<reference evidence="2 3" key="1">
    <citation type="journal article" date="2016" name="Proc. Natl. Acad. Sci. U.S.A.">
        <title>Lipid metabolic changes in an early divergent fungus govern the establishment of a mutualistic symbiosis with endobacteria.</title>
        <authorList>
            <person name="Lastovetsky O.A."/>
            <person name="Gaspar M.L."/>
            <person name="Mondo S.J."/>
            <person name="LaButti K.M."/>
            <person name="Sandor L."/>
            <person name="Grigoriev I.V."/>
            <person name="Henry S.A."/>
            <person name="Pawlowska T.E."/>
        </authorList>
    </citation>
    <scope>NUCLEOTIDE SEQUENCE [LARGE SCALE GENOMIC DNA]</scope>
    <source>
        <strain evidence="2 3">ATCC 11559</strain>
    </source>
</reference>
<dbReference type="EMBL" id="KV921385">
    <property type="protein sequence ID" value="ORE16438.1"/>
    <property type="molecule type" value="Genomic_DNA"/>
</dbReference>
<feature type="region of interest" description="Disordered" evidence="1">
    <location>
        <begin position="50"/>
        <end position="69"/>
    </location>
</feature>
<name>A0A1X0RX12_RHIZD</name>
<proteinExistence type="predicted"/>
<evidence type="ECO:0000313" key="2">
    <source>
        <dbReference type="EMBL" id="ORE16438.1"/>
    </source>
</evidence>
<gene>
    <name evidence="2" type="ORF">BCV71DRAFT_183394</name>
</gene>
<sequence>MPEAISDPLSFLLICYLGKNHAPFKPDLPWTLRWPAICVLAHELDNLYHQKNPLSPPSRLGQRLPLFPR</sequence>
<dbReference type="Proteomes" id="UP000242381">
    <property type="component" value="Unassembled WGS sequence"/>
</dbReference>
<organism evidence="2 3">
    <name type="scientific">Rhizopus microsporus</name>
    <dbReference type="NCBI Taxonomy" id="58291"/>
    <lineage>
        <taxon>Eukaryota</taxon>
        <taxon>Fungi</taxon>
        <taxon>Fungi incertae sedis</taxon>
        <taxon>Mucoromycota</taxon>
        <taxon>Mucoromycotina</taxon>
        <taxon>Mucoromycetes</taxon>
        <taxon>Mucorales</taxon>
        <taxon>Mucorineae</taxon>
        <taxon>Rhizopodaceae</taxon>
        <taxon>Rhizopus</taxon>
    </lineage>
</organism>
<dbReference type="AlphaFoldDB" id="A0A1X0RX12"/>
<protein>
    <submittedName>
        <fullName evidence="2">Uncharacterized protein</fullName>
    </submittedName>
</protein>
<accession>A0A1X0RX12</accession>
<evidence type="ECO:0000256" key="1">
    <source>
        <dbReference type="SAM" id="MobiDB-lite"/>
    </source>
</evidence>
<evidence type="ECO:0000313" key="3">
    <source>
        <dbReference type="Proteomes" id="UP000242381"/>
    </source>
</evidence>